<protein>
    <submittedName>
        <fullName evidence="1">Uncharacterized protein</fullName>
    </submittedName>
</protein>
<name>A0A9P0JC65_APHGO</name>
<reference evidence="1" key="1">
    <citation type="submission" date="2022-02" db="EMBL/GenBank/DDBJ databases">
        <authorList>
            <person name="King R."/>
        </authorList>
    </citation>
    <scope>NUCLEOTIDE SEQUENCE</scope>
</reference>
<organism evidence="1 2">
    <name type="scientific">Aphis gossypii</name>
    <name type="common">Cotton aphid</name>
    <dbReference type="NCBI Taxonomy" id="80765"/>
    <lineage>
        <taxon>Eukaryota</taxon>
        <taxon>Metazoa</taxon>
        <taxon>Ecdysozoa</taxon>
        <taxon>Arthropoda</taxon>
        <taxon>Hexapoda</taxon>
        <taxon>Insecta</taxon>
        <taxon>Pterygota</taxon>
        <taxon>Neoptera</taxon>
        <taxon>Paraneoptera</taxon>
        <taxon>Hemiptera</taxon>
        <taxon>Sternorrhyncha</taxon>
        <taxon>Aphidomorpha</taxon>
        <taxon>Aphidoidea</taxon>
        <taxon>Aphididae</taxon>
        <taxon>Aphidini</taxon>
        <taxon>Aphis</taxon>
        <taxon>Aphis</taxon>
    </lineage>
</organism>
<evidence type="ECO:0000313" key="1">
    <source>
        <dbReference type="EMBL" id="CAH1736744.1"/>
    </source>
</evidence>
<sequence length="209" mass="23816">MERFSENKNPVGKVNKRSKKNCDAFTQTVIDNIPTQCVIRDNVKKNQNDIKHTKLGNDSDSISSTSNTDCSIAGTTTVPECDDITNKKASKFIKKVLNNELDNEIPNNEQSSVIAMILSRRSAKLAELNLEDEVLMKSAEILHHKYNKQISDVQTFKSVQRSWKRKFRRLHLYINSINNQLNALTRLPNPAVKRVRNVGTLCNLTEPYE</sequence>
<keyword evidence="2" id="KW-1185">Reference proteome</keyword>
<accession>A0A9P0JC65</accession>
<dbReference type="OrthoDB" id="6615080at2759"/>
<reference evidence="1" key="2">
    <citation type="submission" date="2022-10" db="EMBL/GenBank/DDBJ databases">
        <authorList>
            <consortium name="ENA_rothamsted_submissions"/>
            <consortium name="culmorum"/>
            <person name="King R."/>
        </authorList>
    </citation>
    <scope>NUCLEOTIDE SEQUENCE</scope>
</reference>
<proteinExistence type="predicted"/>
<dbReference type="EMBL" id="OU899037">
    <property type="protein sequence ID" value="CAH1736744.1"/>
    <property type="molecule type" value="Genomic_DNA"/>
</dbReference>
<gene>
    <name evidence="1" type="ORF">APHIGO_LOCUS10417</name>
</gene>
<evidence type="ECO:0000313" key="2">
    <source>
        <dbReference type="Proteomes" id="UP001154329"/>
    </source>
</evidence>
<dbReference type="AlphaFoldDB" id="A0A9P0JC65"/>
<dbReference type="Proteomes" id="UP001154329">
    <property type="component" value="Chromosome 4"/>
</dbReference>